<reference evidence="3 4" key="1">
    <citation type="submission" date="2019-12" db="EMBL/GenBank/DDBJ databases">
        <title>Chitinophaga sp. strain ysch24 (GDMCC 1.1355), whole genome shotgun sequence.</title>
        <authorList>
            <person name="Zhang X."/>
        </authorList>
    </citation>
    <scope>NUCLEOTIDE SEQUENCE [LARGE SCALE GENOMIC DNA]</scope>
    <source>
        <strain evidence="4">ysch24</strain>
    </source>
</reference>
<feature type="transmembrane region" description="Helical" evidence="1">
    <location>
        <begin position="189"/>
        <end position="209"/>
    </location>
</feature>
<evidence type="ECO:0000256" key="1">
    <source>
        <dbReference type="SAM" id="Phobius"/>
    </source>
</evidence>
<proteinExistence type="predicted"/>
<dbReference type="Pfam" id="PF18174">
    <property type="entry name" value="HU-CCDC81_bac_1"/>
    <property type="match status" value="1"/>
</dbReference>
<keyword evidence="4" id="KW-1185">Reference proteome</keyword>
<dbReference type="RefSeq" id="WP_157309101.1">
    <property type="nucleotide sequence ID" value="NZ_WRXN01000015.1"/>
</dbReference>
<sequence>MVLQQFIQDTLFRQQTCCLPQIGVFRLNYTPARYDVTNKTIEPPGETVTFDETLTDDGNLTEWIAQKEHLVSSIAQMKRDKYLEDLRALLKKGQPFEIPGVGKLKADAVGRLSFEQEPPVLTRDILHVTPVIRPDASHKVTVGTREMVNKQVVDHTAASSAIQPPSPVNAGPDTDYPEYPEEMPSPLRWLWVAVPVLSVLTAVAVWYTVSKREKATAIPADSTRTAAVTDTPAARQAPATADTIAAADTTPDSLRVLNYDVIIQTYENRKKGEDMYKKRLSWKQNEIVIRYSADSSTVKLGVPFQTPAKDTAATKEAVIKTYKIPRVFLELRNN</sequence>
<keyword evidence="1" id="KW-1133">Transmembrane helix</keyword>
<evidence type="ECO:0000313" key="4">
    <source>
        <dbReference type="Proteomes" id="UP000461730"/>
    </source>
</evidence>
<protein>
    <recommendedName>
        <fullName evidence="2">CCDC81-like prokaryotic HU domain-containing protein</fullName>
    </recommendedName>
</protein>
<feature type="domain" description="CCDC81-like prokaryotic HU" evidence="2">
    <location>
        <begin position="3"/>
        <end position="56"/>
    </location>
</feature>
<gene>
    <name evidence="3" type="ORF">GO493_25670</name>
</gene>
<evidence type="ECO:0000313" key="3">
    <source>
        <dbReference type="EMBL" id="MVT11678.1"/>
    </source>
</evidence>
<dbReference type="Proteomes" id="UP000461730">
    <property type="component" value="Unassembled WGS sequence"/>
</dbReference>
<accession>A0A7K1UBM2</accession>
<evidence type="ECO:0000259" key="2">
    <source>
        <dbReference type="Pfam" id="PF18174"/>
    </source>
</evidence>
<comment type="caution">
    <text evidence="3">The sequence shown here is derived from an EMBL/GenBank/DDBJ whole genome shotgun (WGS) entry which is preliminary data.</text>
</comment>
<organism evidence="3 4">
    <name type="scientific">Chitinophaga tropicalis</name>
    <dbReference type="NCBI Taxonomy" id="2683588"/>
    <lineage>
        <taxon>Bacteria</taxon>
        <taxon>Pseudomonadati</taxon>
        <taxon>Bacteroidota</taxon>
        <taxon>Chitinophagia</taxon>
        <taxon>Chitinophagales</taxon>
        <taxon>Chitinophagaceae</taxon>
        <taxon>Chitinophaga</taxon>
    </lineage>
</organism>
<dbReference type="EMBL" id="WRXN01000015">
    <property type="protein sequence ID" value="MVT11678.1"/>
    <property type="molecule type" value="Genomic_DNA"/>
</dbReference>
<dbReference type="InterPro" id="IPR040495">
    <property type="entry name" value="HU-CCDC81_bac_1"/>
</dbReference>
<keyword evidence="1" id="KW-0812">Transmembrane</keyword>
<keyword evidence="1" id="KW-0472">Membrane</keyword>
<name>A0A7K1UBM2_9BACT</name>
<dbReference type="AlphaFoldDB" id="A0A7K1UBM2"/>